<dbReference type="EMBL" id="MDYQ01000035">
    <property type="protein sequence ID" value="PRP86059.1"/>
    <property type="molecule type" value="Genomic_DNA"/>
</dbReference>
<accession>A0A2P6NQ34</accession>
<proteinExistence type="predicted"/>
<evidence type="ECO:0000313" key="1">
    <source>
        <dbReference type="EMBL" id="PRP86059.1"/>
    </source>
</evidence>
<organism evidence="1 2">
    <name type="scientific">Planoprotostelium fungivorum</name>
    <dbReference type="NCBI Taxonomy" id="1890364"/>
    <lineage>
        <taxon>Eukaryota</taxon>
        <taxon>Amoebozoa</taxon>
        <taxon>Evosea</taxon>
        <taxon>Variosea</taxon>
        <taxon>Cavosteliida</taxon>
        <taxon>Cavosteliaceae</taxon>
        <taxon>Planoprotostelium</taxon>
    </lineage>
</organism>
<evidence type="ECO:0000313" key="2">
    <source>
        <dbReference type="Proteomes" id="UP000241769"/>
    </source>
</evidence>
<comment type="caution">
    <text evidence="1">The sequence shown here is derived from an EMBL/GenBank/DDBJ whole genome shotgun (WGS) entry which is preliminary data.</text>
</comment>
<dbReference type="InParanoid" id="A0A2P6NQ34"/>
<sequence>MIRPGFTLLHNKRTRLPPTVLERNRMTGHKLLQAVSSRSRTPHNPLCRSSLQQNILVRFQDKEGLIMLVTTRYRTIPVLEEDLPIYGRTMEQFPISGVIGPKTVGHVSNHETSYSGEQARDCTRPNIDRLSASDKGIAEHKAVILQIEEMRQVHLPHGNKDLSISVPVTCICITAT</sequence>
<gene>
    <name evidence="1" type="ORF">PROFUN_03046</name>
</gene>
<dbReference type="Proteomes" id="UP000241769">
    <property type="component" value="Unassembled WGS sequence"/>
</dbReference>
<keyword evidence="2" id="KW-1185">Reference proteome</keyword>
<name>A0A2P6NQ34_9EUKA</name>
<dbReference type="AlphaFoldDB" id="A0A2P6NQ34"/>
<reference evidence="1 2" key="1">
    <citation type="journal article" date="2018" name="Genome Biol. Evol.">
        <title>Multiple Roots of Fruiting Body Formation in Amoebozoa.</title>
        <authorList>
            <person name="Hillmann F."/>
            <person name="Forbes G."/>
            <person name="Novohradska S."/>
            <person name="Ferling I."/>
            <person name="Riege K."/>
            <person name="Groth M."/>
            <person name="Westermann M."/>
            <person name="Marz M."/>
            <person name="Spaller T."/>
            <person name="Winckler T."/>
            <person name="Schaap P."/>
            <person name="Glockner G."/>
        </authorList>
    </citation>
    <scope>NUCLEOTIDE SEQUENCE [LARGE SCALE GENOMIC DNA]</scope>
    <source>
        <strain evidence="1 2">Jena</strain>
    </source>
</reference>
<protein>
    <submittedName>
        <fullName evidence="1">Uncharacterized protein</fullName>
    </submittedName>
</protein>